<organism evidence="2 3">
    <name type="scientific">Portunus trituberculatus</name>
    <name type="common">Swimming crab</name>
    <name type="synonym">Neptunus trituberculatus</name>
    <dbReference type="NCBI Taxonomy" id="210409"/>
    <lineage>
        <taxon>Eukaryota</taxon>
        <taxon>Metazoa</taxon>
        <taxon>Ecdysozoa</taxon>
        <taxon>Arthropoda</taxon>
        <taxon>Crustacea</taxon>
        <taxon>Multicrustacea</taxon>
        <taxon>Malacostraca</taxon>
        <taxon>Eumalacostraca</taxon>
        <taxon>Eucarida</taxon>
        <taxon>Decapoda</taxon>
        <taxon>Pleocyemata</taxon>
        <taxon>Brachyura</taxon>
        <taxon>Eubrachyura</taxon>
        <taxon>Portunoidea</taxon>
        <taxon>Portunidae</taxon>
        <taxon>Portuninae</taxon>
        <taxon>Portunus</taxon>
    </lineage>
</organism>
<gene>
    <name evidence="2" type="ORF">E2C01_074748</name>
</gene>
<dbReference type="EMBL" id="VSRR010053259">
    <property type="protein sequence ID" value="MPC80178.1"/>
    <property type="molecule type" value="Genomic_DNA"/>
</dbReference>
<feature type="compositionally biased region" description="Low complexity" evidence="1">
    <location>
        <begin position="104"/>
        <end position="113"/>
    </location>
</feature>
<evidence type="ECO:0000313" key="3">
    <source>
        <dbReference type="Proteomes" id="UP000324222"/>
    </source>
</evidence>
<evidence type="ECO:0000256" key="1">
    <source>
        <dbReference type="SAM" id="MobiDB-lite"/>
    </source>
</evidence>
<name>A0A5B7IH23_PORTR</name>
<dbReference type="AlphaFoldDB" id="A0A5B7IH23"/>
<accession>A0A5B7IH23</accession>
<comment type="caution">
    <text evidence="2">The sequence shown here is derived from an EMBL/GenBank/DDBJ whole genome shotgun (WGS) entry which is preliminary data.</text>
</comment>
<dbReference type="Proteomes" id="UP000324222">
    <property type="component" value="Unassembled WGS sequence"/>
</dbReference>
<sequence length="134" mass="14324">MQEARCYPDTGVVFNGYFQGDSNTSLEEEHCPEAVLGFSAMGLKYSGVGLIYIYIHGVKTQGDLALWQRLHPHKPSAAASVSRPDMLIPQRQGQSPSPSPPQSPTTTTTTTTTITAATNAKADSPTTTTITTSH</sequence>
<proteinExistence type="predicted"/>
<protein>
    <submittedName>
        <fullName evidence="2">Uncharacterized protein</fullName>
    </submittedName>
</protein>
<keyword evidence="3" id="KW-1185">Reference proteome</keyword>
<feature type="region of interest" description="Disordered" evidence="1">
    <location>
        <begin position="73"/>
        <end position="134"/>
    </location>
</feature>
<reference evidence="2 3" key="1">
    <citation type="submission" date="2019-05" db="EMBL/GenBank/DDBJ databases">
        <title>Another draft genome of Portunus trituberculatus and its Hox gene families provides insights of decapod evolution.</title>
        <authorList>
            <person name="Jeong J.-H."/>
            <person name="Song I."/>
            <person name="Kim S."/>
            <person name="Choi T."/>
            <person name="Kim D."/>
            <person name="Ryu S."/>
            <person name="Kim W."/>
        </authorList>
    </citation>
    <scope>NUCLEOTIDE SEQUENCE [LARGE SCALE GENOMIC DNA]</scope>
    <source>
        <tissue evidence="2">Muscle</tissue>
    </source>
</reference>
<evidence type="ECO:0000313" key="2">
    <source>
        <dbReference type="EMBL" id="MPC80178.1"/>
    </source>
</evidence>